<accession>A0A0N0GHR9</accession>
<dbReference type="RefSeq" id="WP_054084486.1">
    <property type="nucleotide sequence ID" value="NZ_LGLN01000013.1"/>
</dbReference>
<dbReference type="Proteomes" id="UP000037891">
    <property type="component" value="Unassembled WGS sequence"/>
</dbReference>
<dbReference type="InterPro" id="IPR027372">
    <property type="entry name" value="Phytase-like_dom"/>
</dbReference>
<keyword evidence="1" id="KW-0732">Signal</keyword>
<dbReference type="SUPFAM" id="SSF101898">
    <property type="entry name" value="NHL repeat"/>
    <property type="match status" value="1"/>
</dbReference>
<comment type="caution">
    <text evidence="3">The sequence shown here is derived from an EMBL/GenBank/DDBJ whole genome shotgun (WGS) entry which is preliminary data.</text>
</comment>
<reference evidence="3 4" key="1">
    <citation type="submission" date="2015-07" db="EMBL/GenBank/DDBJ databases">
        <authorList>
            <person name="Noorani M."/>
        </authorList>
    </citation>
    <scope>NUCLEOTIDE SEQUENCE [LARGE SCALE GENOMIC DNA]</scope>
    <source>
        <strain evidence="3 4">0788_9</strain>
    </source>
</reference>
<dbReference type="PATRIC" id="fig|81035.3.peg.4282"/>
<dbReference type="Pfam" id="PF13449">
    <property type="entry name" value="Phytase-like"/>
    <property type="match status" value="1"/>
</dbReference>
<feature type="chain" id="PRO_5005849498" description="Phytase-like domain-containing protein" evidence="1">
    <location>
        <begin position="24"/>
        <end position="330"/>
    </location>
</feature>
<evidence type="ECO:0000256" key="1">
    <source>
        <dbReference type="SAM" id="SignalP"/>
    </source>
</evidence>
<proteinExistence type="predicted"/>
<name>A0A0N0GHR9_PSESX</name>
<protein>
    <recommendedName>
        <fullName evidence="2">Phytase-like domain-containing protein</fullName>
    </recommendedName>
</protein>
<reference evidence="3 4" key="2">
    <citation type="submission" date="2015-10" db="EMBL/GenBank/DDBJ databases">
        <title>Comparative genomics and high-throughput reverse genetic screens identify a new phytobacterial MAMP and an Arabidopsis receptor required for immune elicitation.</title>
        <authorList>
            <person name="Mott G.A."/>
            <person name="Thakur S."/>
            <person name="Wang P.W."/>
            <person name="Desveaux D."/>
            <person name="Guttman D.S."/>
        </authorList>
    </citation>
    <scope>NUCLEOTIDE SEQUENCE [LARGE SCALE GENOMIC DNA]</scope>
    <source>
        <strain evidence="3 4">0788_9</strain>
    </source>
</reference>
<gene>
    <name evidence="3" type="ORF">ABJ99_4024</name>
</gene>
<evidence type="ECO:0000313" key="3">
    <source>
        <dbReference type="EMBL" id="KPC35612.1"/>
    </source>
</evidence>
<organism evidence="3 4">
    <name type="scientific">Pseudomonas syringae pv. cilantro</name>
    <dbReference type="NCBI Taxonomy" id="81035"/>
    <lineage>
        <taxon>Bacteria</taxon>
        <taxon>Pseudomonadati</taxon>
        <taxon>Pseudomonadota</taxon>
        <taxon>Gammaproteobacteria</taxon>
        <taxon>Pseudomonadales</taxon>
        <taxon>Pseudomonadaceae</taxon>
        <taxon>Pseudomonas</taxon>
        <taxon>Pseudomonas syringae</taxon>
    </lineage>
</organism>
<feature type="domain" description="Phytase-like" evidence="2">
    <location>
        <begin position="43"/>
        <end position="188"/>
    </location>
</feature>
<sequence>MQAWLAALVCAALASSIVAPVFAAPLEALKLQSEHPVDGMVGGNLSGLAMCNGQLWTVSDRDDNLLYSLDVSENTWKAEPRRIDAPTPQSYLPLNLRSMAGLSALVRGGNLDFEGVSCDAAGNRYLISEAYGTVLKVPVNGAPSWLPLPKALIEQARAQGMLQHFNAIFEGIAMNAAGDRIWLAAEREKRGLLVVRRGQEQWTCGKSCVLLSESGLDNLPPEQGSKKVSTDFSDLSLYNGKLFTLERAVYRICRRDVASGQIERCWSFAKEAMVPSRRYDQPYGLTEALVVDESGAWIGIDNNFGARADGEKRPIVWRFAAPEGGWSAAQ</sequence>
<feature type="signal peptide" evidence="1">
    <location>
        <begin position="1"/>
        <end position="23"/>
    </location>
</feature>
<dbReference type="AlphaFoldDB" id="A0A0N0GHR9"/>
<evidence type="ECO:0000259" key="2">
    <source>
        <dbReference type="Pfam" id="PF13449"/>
    </source>
</evidence>
<dbReference type="EMBL" id="LGLN01000013">
    <property type="protein sequence ID" value="KPC35612.1"/>
    <property type="molecule type" value="Genomic_DNA"/>
</dbReference>
<evidence type="ECO:0000313" key="4">
    <source>
        <dbReference type="Proteomes" id="UP000037891"/>
    </source>
</evidence>